<dbReference type="OrthoDB" id="2951834at2759"/>
<protein>
    <submittedName>
        <fullName evidence="1">Uncharacterized protein</fullName>
    </submittedName>
</protein>
<sequence length="399" mass="45408">MSTKPTFLGLPLELRLAIYEIFLSEHQRIRAKQQPSNVHIRLLLTCKQIEAEAGSIFRRYISLRHERQIRAFVAHVDTALSAQIEWADVANDGRVLRPSAHGEPMTPLSMLHLALRGMRRLKRLRVFPCSQGHWGYPDIGQRVALNFERTMFPTGCDIPLNAYELCIESSTRADCFDVIPSSWVETLRLTGTCYFPTSLRMPKLRDLTLLDLSGNYFDQHTFDDCFSGAQLETFSYALSNNLAFPIRDRHLHSLVSTSGGSVNKLVLIGCDHLSSTVIARCLGSMPRLRYFALSLTTVNELQVNFILALPPAISVLKLQVVNAWYAKPWIAEERDLCDALETTVLLRAIPPTEVCLSFRYQLLVEEGRSDRWERIARDRRFLLEIGPWEAAHLQELQAA</sequence>
<proteinExistence type="predicted"/>
<accession>A0A8E2DUC5</accession>
<dbReference type="Proteomes" id="UP000250043">
    <property type="component" value="Unassembled WGS sequence"/>
</dbReference>
<dbReference type="EMBL" id="KV722334">
    <property type="protein sequence ID" value="OCH95823.1"/>
    <property type="molecule type" value="Genomic_DNA"/>
</dbReference>
<evidence type="ECO:0000313" key="2">
    <source>
        <dbReference type="Proteomes" id="UP000250043"/>
    </source>
</evidence>
<gene>
    <name evidence="1" type="ORF">OBBRIDRAFT_871524</name>
</gene>
<evidence type="ECO:0000313" key="1">
    <source>
        <dbReference type="EMBL" id="OCH95823.1"/>
    </source>
</evidence>
<reference evidence="1 2" key="1">
    <citation type="submission" date="2016-07" db="EMBL/GenBank/DDBJ databases">
        <title>Draft genome of the white-rot fungus Obba rivulosa 3A-2.</title>
        <authorList>
            <consortium name="DOE Joint Genome Institute"/>
            <person name="Miettinen O."/>
            <person name="Riley R."/>
            <person name="Acob R."/>
            <person name="Barry K."/>
            <person name="Cullen D."/>
            <person name="De Vries R."/>
            <person name="Hainaut M."/>
            <person name="Hatakka A."/>
            <person name="Henrissat B."/>
            <person name="Hilden K."/>
            <person name="Kuo R."/>
            <person name="Labutti K."/>
            <person name="Lipzen A."/>
            <person name="Makela M.R."/>
            <person name="Sandor L."/>
            <person name="Spatafora J.W."/>
            <person name="Grigoriev I.V."/>
            <person name="Hibbett D.S."/>
        </authorList>
    </citation>
    <scope>NUCLEOTIDE SEQUENCE [LARGE SCALE GENOMIC DNA]</scope>
    <source>
        <strain evidence="1 2">3A-2</strain>
    </source>
</reference>
<name>A0A8E2DUC5_9APHY</name>
<dbReference type="SUPFAM" id="SSF52047">
    <property type="entry name" value="RNI-like"/>
    <property type="match status" value="1"/>
</dbReference>
<keyword evidence="2" id="KW-1185">Reference proteome</keyword>
<dbReference type="AlphaFoldDB" id="A0A8E2DUC5"/>
<organism evidence="1 2">
    <name type="scientific">Obba rivulosa</name>
    <dbReference type="NCBI Taxonomy" id="1052685"/>
    <lineage>
        <taxon>Eukaryota</taxon>
        <taxon>Fungi</taxon>
        <taxon>Dikarya</taxon>
        <taxon>Basidiomycota</taxon>
        <taxon>Agaricomycotina</taxon>
        <taxon>Agaricomycetes</taxon>
        <taxon>Polyporales</taxon>
        <taxon>Gelatoporiaceae</taxon>
        <taxon>Obba</taxon>
    </lineage>
</organism>